<evidence type="ECO:0000313" key="2">
    <source>
        <dbReference type="EMBL" id="GAB41840.1"/>
    </source>
</evidence>
<protein>
    <submittedName>
        <fullName evidence="2">Uncharacterized protein</fullName>
    </submittedName>
</protein>
<reference evidence="2 3" key="1">
    <citation type="submission" date="2012-02" db="EMBL/GenBank/DDBJ databases">
        <title>Whole genome shotgun sequence of Gordonia terrae NBRC 100016.</title>
        <authorList>
            <person name="Takarada H."/>
            <person name="Hosoyama A."/>
            <person name="Tsuchikane K."/>
            <person name="Katsumata H."/>
            <person name="Yamazaki S."/>
            <person name="Fujita N."/>
        </authorList>
    </citation>
    <scope>NUCLEOTIDE SEQUENCE [LARGE SCALE GENOMIC DNA]</scope>
    <source>
        <strain evidence="2 3">NBRC 100016</strain>
    </source>
</reference>
<keyword evidence="3" id="KW-1185">Reference proteome</keyword>
<comment type="caution">
    <text evidence="2">The sequence shown here is derived from an EMBL/GenBank/DDBJ whole genome shotgun (WGS) entry which is preliminary data.</text>
</comment>
<dbReference type="EMBL" id="BAFD01000001">
    <property type="protein sequence ID" value="GAB41840.1"/>
    <property type="molecule type" value="Genomic_DNA"/>
</dbReference>
<dbReference type="GeneID" id="93243352"/>
<gene>
    <name evidence="2" type="ORF">GOTRE_001_00880</name>
</gene>
<accession>A0ABQ0H7H7</accession>
<feature type="compositionally biased region" description="Acidic residues" evidence="1">
    <location>
        <begin position="1"/>
        <end position="12"/>
    </location>
</feature>
<evidence type="ECO:0000256" key="1">
    <source>
        <dbReference type="SAM" id="MobiDB-lite"/>
    </source>
</evidence>
<feature type="compositionally biased region" description="Basic and acidic residues" evidence="1">
    <location>
        <begin position="23"/>
        <end position="38"/>
    </location>
</feature>
<sequence length="113" mass="11989">MTATSLEDEGDQDGTKVVTRPGEVADRSEVAGETDVRDEVAASVRGDAEVVGAAEKLVGRVWRGCSVDVSHGMQILATVVVRGPVRFPRGLGHGVFLELVRAGQVNPRHQTTI</sequence>
<organism evidence="2 3">
    <name type="scientific">Gordonia terrae NBRC 100016</name>
    <dbReference type="NCBI Taxonomy" id="1089454"/>
    <lineage>
        <taxon>Bacteria</taxon>
        <taxon>Bacillati</taxon>
        <taxon>Actinomycetota</taxon>
        <taxon>Actinomycetes</taxon>
        <taxon>Mycobacteriales</taxon>
        <taxon>Gordoniaceae</taxon>
        <taxon>Gordonia</taxon>
    </lineage>
</organism>
<name>A0ABQ0H7H7_9ACTN</name>
<feature type="region of interest" description="Disordered" evidence="1">
    <location>
        <begin position="1"/>
        <end position="38"/>
    </location>
</feature>
<dbReference type="RefSeq" id="WP_004018629.1">
    <property type="nucleotide sequence ID" value="NZ_BAFD01000001.1"/>
</dbReference>
<evidence type="ECO:0000313" key="3">
    <source>
        <dbReference type="Proteomes" id="UP000004881"/>
    </source>
</evidence>
<proteinExistence type="predicted"/>
<dbReference type="Proteomes" id="UP000004881">
    <property type="component" value="Unassembled WGS sequence"/>
</dbReference>